<organism evidence="17 18">
    <name type="scientific">Reichenbachiella carrageenanivorans</name>
    <dbReference type="NCBI Taxonomy" id="2979869"/>
    <lineage>
        <taxon>Bacteria</taxon>
        <taxon>Pseudomonadati</taxon>
        <taxon>Bacteroidota</taxon>
        <taxon>Cytophagia</taxon>
        <taxon>Cytophagales</taxon>
        <taxon>Reichenbachiellaceae</taxon>
        <taxon>Reichenbachiella</taxon>
    </lineage>
</organism>
<evidence type="ECO:0000259" key="16">
    <source>
        <dbReference type="PROSITE" id="PS50975"/>
    </source>
</evidence>
<dbReference type="SUPFAM" id="SSF56059">
    <property type="entry name" value="Glutathione synthetase ATP-binding domain-like"/>
    <property type="match status" value="1"/>
</dbReference>
<dbReference type="NCBIfam" id="NF002525">
    <property type="entry name" value="PRK01966.1-1"/>
    <property type="match status" value="1"/>
</dbReference>
<comment type="subcellular location">
    <subcellularLocation>
        <location evidence="14">Cytoplasm</location>
    </subcellularLocation>
</comment>
<evidence type="ECO:0000256" key="15">
    <source>
        <dbReference type="PROSITE-ProRule" id="PRU00409"/>
    </source>
</evidence>
<dbReference type="InterPro" id="IPR005905">
    <property type="entry name" value="D_ala_D_ala"/>
</dbReference>
<evidence type="ECO:0000313" key="17">
    <source>
        <dbReference type="EMBL" id="UXX78759.1"/>
    </source>
</evidence>
<dbReference type="Pfam" id="PF01820">
    <property type="entry name" value="Dala_Dala_lig_N"/>
    <property type="match status" value="1"/>
</dbReference>
<evidence type="ECO:0000256" key="2">
    <source>
        <dbReference type="ARBA" id="ARBA00001946"/>
    </source>
</evidence>
<feature type="domain" description="ATP-grasp" evidence="16">
    <location>
        <begin position="140"/>
        <end position="342"/>
    </location>
</feature>
<keyword evidence="12 14" id="KW-0961">Cell wall biogenesis/degradation</keyword>
<dbReference type="PROSITE" id="PS50975">
    <property type="entry name" value="ATP_GRASP"/>
    <property type="match status" value="1"/>
</dbReference>
<comment type="similarity">
    <text evidence="3 14">Belongs to the D-alanine--D-alanine ligase family.</text>
</comment>
<proteinExistence type="inferred from homology"/>
<evidence type="ECO:0000256" key="1">
    <source>
        <dbReference type="ARBA" id="ARBA00001936"/>
    </source>
</evidence>
<dbReference type="NCBIfam" id="NF002378">
    <property type="entry name" value="PRK01372.1"/>
    <property type="match status" value="1"/>
</dbReference>
<evidence type="ECO:0000256" key="8">
    <source>
        <dbReference type="ARBA" id="ARBA00022842"/>
    </source>
</evidence>
<dbReference type="Pfam" id="PF07478">
    <property type="entry name" value="Dala_Dala_lig_C"/>
    <property type="match status" value="1"/>
</dbReference>
<name>A0ABY6CYF5_9BACT</name>
<dbReference type="PROSITE" id="PS00844">
    <property type="entry name" value="DALA_DALA_LIGASE_2"/>
    <property type="match status" value="1"/>
</dbReference>
<dbReference type="Gene3D" id="3.30.470.20">
    <property type="entry name" value="ATP-grasp fold, B domain"/>
    <property type="match status" value="1"/>
</dbReference>
<dbReference type="PANTHER" id="PTHR23132:SF25">
    <property type="entry name" value="D-ALANINE--D-ALANINE LIGASE A"/>
    <property type="match status" value="1"/>
</dbReference>
<dbReference type="InterPro" id="IPR000291">
    <property type="entry name" value="D-Ala_lig_Van_CS"/>
</dbReference>
<evidence type="ECO:0000256" key="13">
    <source>
        <dbReference type="ARBA" id="ARBA00047614"/>
    </source>
</evidence>
<dbReference type="InterPro" id="IPR011761">
    <property type="entry name" value="ATP-grasp"/>
</dbReference>
<keyword evidence="9 14" id="KW-0133">Cell shape</keyword>
<evidence type="ECO:0000256" key="9">
    <source>
        <dbReference type="ARBA" id="ARBA00022960"/>
    </source>
</evidence>
<dbReference type="InterPro" id="IPR016185">
    <property type="entry name" value="PreATP-grasp_dom_sf"/>
</dbReference>
<dbReference type="Proteomes" id="UP001062165">
    <property type="component" value="Chromosome"/>
</dbReference>
<evidence type="ECO:0000256" key="7">
    <source>
        <dbReference type="ARBA" id="ARBA00022840"/>
    </source>
</evidence>
<evidence type="ECO:0000256" key="4">
    <source>
        <dbReference type="ARBA" id="ARBA00022598"/>
    </source>
</evidence>
<dbReference type="RefSeq" id="WP_263050503.1">
    <property type="nucleotide sequence ID" value="NZ_CP106735.1"/>
</dbReference>
<evidence type="ECO:0000256" key="5">
    <source>
        <dbReference type="ARBA" id="ARBA00022723"/>
    </source>
</evidence>
<dbReference type="EC" id="6.3.2.4" evidence="14"/>
<comment type="catalytic activity">
    <reaction evidence="13 14">
        <text>2 D-alanine + ATP = D-alanyl-D-alanine + ADP + phosphate + H(+)</text>
        <dbReference type="Rhea" id="RHEA:11224"/>
        <dbReference type="ChEBI" id="CHEBI:15378"/>
        <dbReference type="ChEBI" id="CHEBI:30616"/>
        <dbReference type="ChEBI" id="CHEBI:43474"/>
        <dbReference type="ChEBI" id="CHEBI:57416"/>
        <dbReference type="ChEBI" id="CHEBI:57822"/>
        <dbReference type="ChEBI" id="CHEBI:456216"/>
        <dbReference type="EC" id="6.3.2.4"/>
    </reaction>
</comment>
<evidence type="ECO:0000256" key="11">
    <source>
        <dbReference type="ARBA" id="ARBA00023211"/>
    </source>
</evidence>
<dbReference type="InterPro" id="IPR013815">
    <property type="entry name" value="ATP_grasp_subdomain_1"/>
</dbReference>
<sequence length="358" mass="39513">MENKIKVGILFGGKSAEHEISLKSAKNVIEALDKNKYEPVLIGIDKNGQWLYNEQSSIILHADDIEKISLNPNSETVALVPQSGGQLSGSTQKIDVVFPILHGPLGEDGCTQGLLKLANVPFVGAGVLGSAVGMDKDIMKRLLRDAGLPIGKYLTIRSHQERPSFESVTDTLGLPCFVKPANLGSSVGINRVDTEDQYQTALDEAFSFDHKIIIEEFIEGREIECAVLGNENPKASIPGEISFTHSFYSYEAKYLDDQGYKIDIPAKISEQQITDIQKMAIDTFQTLECEGFARVDVFLTKDGRLLVNEINTIPGFTQISMYPKLWEASGIAYKDLIDQLIQLAIARFEKEKQIKSSV</sequence>
<keyword evidence="7 15" id="KW-0067">ATP-binding</keyword>
<comment type="cofactor">
    <cofactor evidence="2">
        <name>Mg(2+)</name>
        <dbReference type="ChEBI" id="CHEBI:18420"/>
    </cofactor>
</comment>
<keyword evidence="10 14" id="KW-0573">Peptidoglycan synthesis</keyword>
<dbReference type="NCBIfam" id="TIGR01205">
    <property type="entry name" value="D_ala_D_alaTIGR"/>
    <property type="match status" value="1"/>
</dbReference>
<keyword evidence="18" id="KW-1185">Reference proteome</keyword>
<keyword evidence="14" id="KW-0963">Cytoplasm</keyword>
<protein>
    <recommendedName>
        <fullName evidence="14">D-alanine--D-alanine ligase</fullName>
        <ecNumber evidence="14">6.3.2.4</ecNumber>
    </recommendedName>
    <alternativeName>
        <fullName evidence="14">D-Ala-D-Ala ligase</fullName>
    </alternativeName>
    <alternativeName>
        <fullName evidence="14">D-alanylalanine synthetase</fullName>
    </alternativeName>
</protein>
<dbReference type="Gene3D" id="3.40.50.20">
    <property type="match status" value="1"/>
</dbReference>
<dbReference type="PROSITE" id="PS00843">
    <property type="entry name" value="DALA_DALA_LIGASE_1"/>
    <property type="match status" value="1"/>
</dbReference>
<dbReference type="GO" id="GO:0008716">
    <property type="term" value="F:D-alanine-D-alanine ligase activity"/>
    <property type="evidence" value="ECO:0007669"/>
    <property type="project" value="UniProtKB-EC"/>
</dbReference>
<dbReference type="InterPro" id="IPR011127">
    <property type="entry name" value="Dala_Dala_lig_N"/>
</dbReference>
<dbReference type="Gene3D" id="3.30.1490.20">
    <property type="entry name" value="ATP-grasp fold, A domain"/>
    <property type="match status" value="1"/>
</dbReference>
<evidence type="ECO:0000256" key="10">
    <source>
        <dbReference type="ARBA" id="ARBA00022984"/>
    </source>
</evidence>
<dbReference type="NCBIfam" id="NF002528">
    <property type="entry name" value="PRK01966.1-4"/>
    <property type="match status" value="1"/>
</dbReference>
<reference evidence="17" key="1">
    <citation type="submission" date="2022-10" db="EMBL/GenBank/DDBJ databases">
        <title>Comparative genomics and taxonomic characterization of three novel marine species of genus Reichenbachiella exhibiting antioxidant and polysaccharide degradation activities.</title>
        <authorList>
            <person name="Muhammad N."/>
            <person name="Lee Y.-J."/>
            <person name="Ko J."/>
            <person name="Kim S.-G."/>
        </authorList>
    </citation>
    <scope>NUCLEOTIDE SEQUENCE</scope>
    <source>
        <strain evidence="17">Wsw4-B4</strain>
    </source>
</reference>
<gene>
    <name evidence="17" type="primary">ddlA</name>
    <name evidence="14" type="synonym">ddl</name>
    <name evidence="17" type="ORF">N7E81_15475</name>
</gene>
<keyword evidence="11" id="KW-0464">Manganese</keyword>
<dbReference type="PANTHER" id="PTHR23132">
    <property type="entry name" value="D-ALANINE--D-ALANINE LIGASE"/>
    <property type="match status" value="1"/>
</dbReference>
<dbReference type="InterPro" id="IPR011095">
    <property type="entry name" value="Dala_Dala_lig_C"/>
</dbReference>
<evidence type="ECO:0000256" key="12">
    <source>
        <dbReference type="ARBA" id="ARBA00023316"/>
    </source>
</evidence>
<keyword evidence="8" id="KW-0460">Magnesium</keyword>
<comment type="pathway">
    <text evidence="14">Cell wall biogenesis; peptidoglycan biosynthesis.</text>
</comment>
<keyword evidence="5" id="KW-0479">Metal-binding</keyword>
<evidence type="ECO:0000313" key="18">
    <source>
        <dbReference type="Proteomes" id="UP001062165"/>
    </source>
</evidence>
<dbReference type="SUPFAM" id="SSF52440">
    <property type="entry name" value="PreATP-grasp domain"/>
    <property type="match status" value="1"/>
</dbReference>
<evidence type="ECO:0000256" key="6">
    <source>
        <dbReference type="ARBA" id="ARBA00022741"/>
    </source>
</evidence>
<evidence type="ECO:0000256" key="3">
    <source>
        <dbReference type="ARBA" id="ARBA00010871"/>
    </source>
</evidence>
<dbReference type="PIRSF" id="PIRSF039102">
    <property type="entry name" value="Ddl/VanB"/>
    <property type="match status" value="1"/>
</dbReference>
<comment type="function">
    <text evidence="14">Cell wall formation.</text>
</comment>
<evidence type="ECO:0000256" key="14">
    <source>
        <dbReference type="HAMAP-Rule" id="MF_00047"/>
    </source>
</evidence>
<dbReference type="HAMAP" id="MF_00047">
    <property type="entry name" value="Dala_Dala_lig"/>
    <property type="match status" value="1"/>
</dbReference>
<comment type="cofactor">
    <cofactor evidence="1">
        <name>Mn(2+)</name>
        <dbReference type="ChEBI" id="CHEBI:29035"/>
    </cofactor>
</comment>
<dbReference type="EMBL" id="CP106735">
    <property type="protein sequence ID" value="UXX78759.1"/>
    <property type="molecule type" value="Genomic_DNA"/>
</dbReference>
<keyword evidence="4 14" id="KW-0436">Ligase</keyword>
<keyword evidence="6 15" id="KW-0547">Nucleotide-binding</keyword>
<accession>A0ABY6CYF5</accession>